<dbReference type="RefSeq" id="WP_378286388.1">
    <property type="nucleotide sequence ID" value="NZ_JBHSON010000056.1"/>
</dbReference>
<evidence type="ECO:0000313" key="4">
    <source>
        <dbReference type="Proteomes" id="UP001596074"/>
    </source>
</evidence>
<accession>A0ABW1A5C1</accession>
<keyword evidence="2" id="KW-1133">Transmembrane helix</keyword>
<sequence length="185" mass="19662">MPAAPDVPPPPAPDDATEPEPPAAAPQDPRGGGVRRYAVAGAAVAAVALTAGVVAFVVAPGAERPDPATHCQYMRGTIQDSRMKRTWPHLYQCPNRPHADVYEQARFGTKVGVLDTDPSWFICWTRGEPHSGGNDVWYYTRGNRAAQRPELDSWGYVPAGDLQAAEHPDPAVTRQCPGGKGGTAG</sequence>
<gene>
    <name evidence="3" type="ORF">ACFPZN_33855</name>
</gene>
<reference evidence="4" key="1">
    <citation type="journal article" date="2019" name="Int. J. Syst. Evol. Microbiol.">
        <title>The Global Catalogue of Microorganisms (GCM) 10K type strain sequencing project: providing services to taxonomists for standard genome sequencing and annotation.</title>
        <authorList>
            <consortium name="The Broad Institute Genomics Platform"/>
            <consortium name="The Broad Institute Genome Sequencing Center for Infectious Disease"/>
            <person name="Wu L."/>
            <person name="Ma J."/>
        </authorList>
    </citation>
    <scope>NUCLEOTIDE SEQUENCE [LARGE SCALE GENOMIC DNA]</scope>
    <source>
        <strain evidence="4">KCTC 42087</strain>
    </source>
</reference>
<evidence type="ECO:0008006" key="5">
    <source>
        <dbReference type="Google" id="ProtNLM"/>
    </source>
</evidence>
<protein>
    <recommendedName>
        <fullName evidence="5">Secreted protein</fullName>
    </recommendedName>
</protein>
<evidence type="ECO:0000256" key="2">
    <source>
        <dbReference type="SAM" id="Phobius"/>
    </source>
</evidence>
<feature type="compositionally biased region" description="Pro residues" evidence="1">
    <location>
        <begin position="1"/>
        <end position="24"/>
    </location>
</feature>
<keyword evidence="2" id="KW-0472">Membrane</keyword>
<proteinExistence type="predicted"/>
<organism evidence="3 4">
    <name type="scientific">Actinomadura rugatobispora</name>
    <dbReference type="NCBI Taxonomy" id="1994"/>
    <lineage>
        <taxon>Bacteria</taxon>
        <taxon>Bacillati</taxon>
        <taxon>Actinomycetota</taxon>
        <taxon>Actinomycetes</taxon>
        <taxon>Streptosporangiales</taxon>
        <taxon>Thermomonosporaceae</taxon>
        <taxon>Actinomadura</taxon>
    </lineage>
</organism>
<dbReference type="Proteomes" id="UP001596074">
    <property type="component" value="Unassembled WGS sequence"/>
</dbReference>
<dbReference type="EMBL" id="JBHSON010000056">
    <property type="protein sequence ID" value="MFC5750634.1"/>
    <property type="molecule type" value="Genomic_DNA"/>
</dbReference>
<evidence type="ECO:0000256" key="1">
    <source>
        <dbReference type="SAM" id="MobiDB-lite"/>
    </source>
</evidence>
<keyword evidence="4" id="KW-1185">Reference proteome</keyword>
<feature type="transmembrane region" description="Helical" evidence="2">
    <location>
        <begin position="37"/>
        <end position="59"/>
    </location>
</feature>
<feature type="region of interest" description="Disordered" evidence="1">
    <location>
        <begin position="160"/>
        <end position="185"/>
    </location>
</feature>
<name>A0ABW1A5C1_9ACTN</name>
<keyword evidence="2" id="KW-0812">Transmembrane</keyword>
<comment type="caution">
    <text evidence="3">The sequence shown here is derived from an EMBL/GenBank/DDBJ whole genome shotgun (WGS) entry which is preliminary data.</text>
</comment>
<evidence type="ECO:0000313" key="3">
    <source>
        <dbReference type="EMBL" id="MFC5750634.1"/>
    </source>
</evidence>
<feature type="region of interest" description="Disordered" evidence="1">
    <location>
        <begin position="1"/>
        <end position="33"/>
    </location>
</feature>